<sequence length="108" mass="11341">VEFVGNRILRGENGIETIDESGVSGCVSEKIRIVRASDNAGKAVSGMGKCTREGRESEQERGGDREGDLEAATIANGWIGGFGESAGAGCAGDGVVGRFSRFLEFAWR</sequence>
<evidence type="ECO:0000313" key="3">
    <source>
        <dbReference type="Proteomes" id="UP000078492"/>
    </source>
</evidence>
<feature type="compositionally biased region" description="Basic and acidic residues" evidence="1">
    <location>
        <begin position="50"/>
        <end position="68"/>
    </location>
</feature>
<dbReference type="Proteomes" id="UP000078492">
    <property type="component" value="Unassembled WGS sequence"/>
</dbReference>
<dbReference type="AlphaFoldDB" id="A0A151JB24"/>
<gene>
    <name evidence="2" type="ORF">ALC57_05256</name>
</gene>
<organism evidence="2 3">
    <name type="scientific">Trachymyrmex cornetzi</name>
    <dbReference type="NCBI Taxonomy" id="471704"/>
    <lineage>
        <taxon>Eukaryota</taxon>
        <taxon>Metazoa</taxon>
        <taxon>Ecdysozoa</taxon>
        <taxon>Arthropoda</taxon>
        <taxon>Hexapoda</taxon>
        <taxon>Insecta</taxon>
        <taxon>Pterygota</taxon>
        <taxon>Neoptera</taxon>
        <taxon>Endopterygota</taxon>
        <taxon>Hymenoptera</taxon>
        <taxon>Apocrita</taxon>
        <taxon>Aculeata</taxon>
        <taxon>Formicoidea</taxon>
        <taxon>Formicidae</taxon>
        <taxon>Myrmicinae</taxon>
        <taxon>Trachymyrmex</taxon>
    </lineage>
</organism>
<name>A0A151JB24_9HYME</name>
<evidence type="ECO:0000313" key="2">
    <source>
        <dbReference type="EMBL" id="KYN22351.1"/>
    </source>
</evidence>
<dbReference type="EMBL" id="KQ979181">
    <property type="protein sequence ID" value="KYN22351.1"/>
    <property type="molecule type" value="Genomic_DNA"/>
</dbReference>
<protein>
    <submittedName>
        <fullName evidence="2">Uncharacterized protein</fullName>
    </submittedName>
</protein>
<feature type="non-terminal residue" evidence="2">
    <location>
        <position position="1"/>
    </location>
</feature>
<reference evidence="2 3" key="1">
    <citation type="submission" date="2015-09" db="EMBL/GenBank/DDBJ databases">
        <title>Trachymyrmex cornetzi WGS genome.</title>
        <authorList>
            <person name="Nygaard S."/>
            <person name="Hu H."/>
            <person name="Boomsma J."/>
            <person name="Zhang G."/>
        </authorList>
    </citation>
    <scope>NUCLEOTIDE SEQUENCE [LARGE SCALE GENOMIC DNA]</scope>
    <source>
        <strain evidence="2">Tcor2-1</strain>
        <tissue evidence="2">Whole body</tissue>
    </source>
</reference>
<feature type="region of interest" description="Disordered" evidence="1">
    <location>
        <begin position="45"/>
        <end position="68"/>
    </location>
</feature>
<evidence type="ECO:0000256" key="1">
    <source>
        <dbReference type="SAM" id="MobiDB-lite"/>
    </source>
</evidence>
<accession>A0A151JB24</accession>
<keyword evidence="3" id="KW-1185">Reference proteome</keyword>
<proteinExistence type="predicted"/>